<evidence type="ECO:0000256" key="1">
    <source>
        <dbReference type="ARBA" id="ARBA00004141"/>
    </source>
</evidence>
<evidence type="ECO:0000313" key="6">
    <source>
        <dbReference type="EMBL" id="OHS97623.1"/>
    </source>
</evidence>
<feature type="transmembrane region" description="Helical" evidence="5">
    <location>
        <begin position="101"/>
        <end position="122"/>
    </location>
</feature>
<dbReference type="AlphaFoldDB" id="A0A1J4JH86"/>
<gene>
    <name evidence="6" type="ORF">TRFO_09323</name>
</gene>
<keyword evidence="7" id="KW-1185">Reference proteome</keyword>
<feature type="transmembrane region" description="Helical" evidence="5">
    <location>
        <begin position="60"/>
        <end position="81"/>
    </location>
</feature>
<keyword evidence="4 5" id="KW-0472">Membrane</keyword>
<evidence type="ECO:0000256" key="5">
    <source>
        <dbReference type="SAM" id="Phobius"/>
    </source>
</evidence>
<dbReference type="PANTHER" id="PTHR16201">
    <property type="entry name" value="SEVEN TRANSMEMBRANE PROTEIN 1-RELATED"/>
    <property type="match status" value="1"/>
</dbReference>
<dbReference type="GO" id="GO:0016020">
    <property type="term" value="C:membrane"/>
    <property type="evidence" value="ECO:0007669"/>
    <property type="project" value="UniProtKB-SubCell"/>
</dbReference>
<feature type="transmembrane region" description="Helical" evidence="5">
    <location>
        <begin position="26"/>
        <end position="48"/>
    </location>
</feature>
<protein>
    <submittedName>
        <fullName evidence="6">PQ loop repeat family protein</fullName>
    </submittedName>
</protein>
<evidence type="ECO:0000313" key="7">
    <source>
        <dbReference type="Proteomes" id="UP000179807"/>
    </source>
</evidence>
<evidence type="ECO:0000256" key="4">
    <source>
        <dbReference type="ARBA" id="ARBA00023136"/>
    </source>
</evidence>
<dbReference type="Proteomes" id="UP000179807">
    <property type="component" value="Unassembled WGS sequence"/>
</dbReference>
<feature type="transmembrane region" description="Helical" evidence="5">
    <location>
        <begin position="179"/>
        <end position="198"/>
    </location>
</feature>
<dbReference type="InterPro" id="IPR006603">
    <property type="entry name" value="PQ-loop_rpt"/>
</dbReference>
<dbReference type="Gene3D" id="1.20.1280.290">
    <property type="match status" value="1"/>
</dbReference>
<evidence type="ECO:0000256" key="2">
    <source>
        <dbReference type="ARBA" id="ARBA00022692"/>
    </source>
</evidence>
<accession>A0A1J4JH86</accession>
<name>A0A1J4JH86_9EUKA</name>
<dbReference type="PANTHER" id="PTHR16201:SF11">
    <property type="entry name" value="PQ-LOOP REPEAT-CONTAINING PROTEIN"/>
    <property type="match status" value="1"/>
</dbReference>
<organism evidence="6 7">
    <name type="scientific">Tritrichomonas foetus</name>
    <dbReference type="NCBI Taxonomy" id="1144522"/>
    <lineage>
        <taxon>Eukaryota</taxon>
        <taxon>Metamonada</taxon>
        <taxon>Parabasalia</taxon>
        <taxon>Tritrichomonadida</taxon>
        <taxon>Tritrichomonadidae</taxon>
        <taxon>Tritrichomonas</taxon>
    </lineage>
</organism>
<dbReference type="RefSeq" id="XP_068350760.1">
    <property type="nucleotide sequence ID" value="XM_068494806.1"/>
</dbReference>
<feature type="transmembrane region" description="Helical" evidence="5">
    <location>
        <begin position="210"/>
        <end position="230"/>
    </location>
</feature>
<dbReference type="EMBL" id="MLAK01001104">
    <property type="protein sequence ID" value="OHS97623.1"/>
    <property type="molecule type" value="Genomic_DNA"/>
</dbReference>
<comment type="caution">
    <text evidence="6">The sequence shown here is derived from an EMBL/GenBank/DDBJ whole genome shotgun (WGS) entry which is preliminary data.</text>
</comment>
<sequence length="290" mass="33300">MKFTEGYEYSFNGFVDYSSCFPSKEVLWIIVGAALFFGIFISVIPQIIKLISKRTNYGLNPFFVCMTNFGHFVVLTNIISLHTTDFIAILQVPFYKAIPTYLTFMNAFILWFAYHPVIYLNLLFFDKAHRKTEEPSKTRKARFILCSLTIILDIIFVTMISILFGLGFAYGFQSSQVQYLGHVCGFVAMFVCIFQYFPQFITTCILRDHGSLSLVMLGIQFPGGFLNAFFMCFGQKEHWTSWLSTMAAAAQQMLLFILCLIFKVRNKIKRSSVQTGESIITERGEYEAIK</sequence>
<dbReference type="OrthoDB" id="19344at2759"/>
<proteinExistence type="predicted"/>
<dbReference type="InterPro" id="IPR051415">
    <property type="entry name" value="LAAT-1"/>
</dbReference>
<reference evidence="6" key="1">
    <citation type="submission" date="2016-10" db="EMBL/GenBank/DDBJ databases">
        <authorList>
            <person name="Benchimol M."/>
            <person name="Almeida L.G."/>
            <person name="Vasconcelos A.T."/>
            <person name="Perreira-Neves A."/>
            <person name="Rosa I.A."/>
            <person name="Tasca T."/>
            <person name="Bogo M.R."/>
            <person name="de Souza W."/>
        </authorList>
    </citation>
    <scope>NUCLEOTIDE SEQUENCE [LARGE SCALE GENOMIC DNA]</scope>
    <source>
        <strain evidence="6">K</strain>
    </source>
</reference>
<dbReference type="VEuPathDB" id="TrichDB:TRFO_09323"/>
<dbReference type="Pfam" id="PF04193">
    <property type="entry name" value="PQ-loop"/>
    <property type="match status" value="2"/>
</dbReference>
<comment type="subcellular location">
    <subcellularLocation>
        <location evidence="1">Membrane</location>
        <topology evidence="1">Multi-pass membrane protein</topology>
    </subcellularLocation>
</comment>
<evidence type="ECO:0000256" key="3">
    <source>
        <dbReference type="ARBA" id="ARBA00022989"/>
    </source>
</evidence>
<keyword evidence="2 5" id="KW-0812">Transmembrane</keyword>
<dbReference type="GeneID" id="94829510"/>
<keyword evidence="3 5" id="KW-1133">Transmembrane helix</keyword>
<feature type="transmembrane region" description="Helical" evidence="5">
    <location>
        <begin position="143"/>
        <end position="173"/>
    </location>
</feature>
<feature type="transmembrane region" description="Helical" evidence="5">
    <location>
        <begin position="242"/>
        <end position="262"/>
    </location>
</feature>